<evidence type="ECO:0000313" key="2">
    <source>
        <dbReference type="EMBL" id="MBW87459.1"/>
    </source>
</evidence>
<feature type="region of interest" description="Disordered" evidence="1">
    <location>
        <begin position="213"/>
        <end position="276"/>
    </location>
</feature>
<dbReference type="InterPro" id="IPR029338">
    <property type="entry name" value="TSSC4"/>
</dbReference>
<protein>
    <submittedName>
        <fullName evidence="2">Uncharacterized protein MANES_08G101800</fullName>
    </submittedName>
</protein>
<proteinExistence type="predicted"/>
<accession>A0A2P2J1W2</accession>
<dbReference type="EMBL" id="GGEC01006976">
    <property type="protein sequence ID" value="MBW87459.1"/>
    <property type="molecule type" value="Transcribed_RNA"/>
</dbReference>
<sequence length="276" mass="30264">MMHASDQGSCLKLHDGPSNLLCGIRDQHANYLAAKIRLQEDEAEAQKLNSVHDGDVNVNQLHLKAVDEIVPLRSILKRKDNSSDVKPCKRVRFEPSCAAAHEEEASEKIQGISMGTTSVHESMSSQNASGLPDYLQNPSKYTRYSFGLSCEVDDTSNAQAFMNIFKSMKNSQFSESASQLEDASAVLPKSVIFIPKKKPGEAEVVNHSSEFKQENVDQSLHQRGFPVGIAARESQGSEVDKVEEDVSEPNVVGKSTNSPKPGRRYQIKSSSNDAEA</sequence>
<reference evidence="2" key="1">
    <citation type="submission" date="2018-02" db="EMBL/GenBank/DDBJ databases">
        <title>Rhizophora mucronata_Transcriptome.</title>
        <authorList>
            <person name="Meera S.P."/>
            <person name="Sreeshan A."/>
            <person name="Augustine A."/>
        </authorList>
    </citation>
    <scope>NUCLEOTIDE SEQUENCE</scope>
    <source>
        <tissue evidence="2">Leaf</tissue>
    </source>
</reference>
<name>A0A2P2J1W2_RHIMU</name>
<dbReference type="PANTHER" id="PTHR13445:SF5">
    <property type="entry name" value="PROTEIN TSSC4"/>
    <property type="match status" value="1"/>
</dbReference>
<evidence type="ECO:0000256" key="1">
    <source>
        <dbReference type="SAM" id="MobiDB-lite"/>
    </source>
</evidence>
<feature type="compositionally biased region" description="Polar residues" evidence="1">
    <location>
        <begin position="267"/>
        <end position="276"/>
    </location>
</feature>
<dbReference type="AlphaFoldDB" id="A0A2P2J1W2"/>
<dbReference type="PANTHER" id="PTHR13445">
    <property type="entry name" value="TUMOR SUPPRESSING SUBTRANSFERABLE CANDIDATE 4 TSSC4"/>
    <property type="match status" value="1"/>
</dbReference>
<organism evidence="2">
    <name type="scientific">Rhizophora mucronata</name>
    <name type="common">Asiatic mangrove</name>
    <dbReference type="NCBI Taxonomy" id="61149"/>
    <lineage>
        <taxon>Eukaryota</taxon>
        <taxon>Viridiplantae</taxon>
        <taxon>Streptophyta</taxon>
        <taxon>Embryophyta</taxon>
        <taxon>Tracheophyta</taxon>
        <taxon>Spermatophyta</taxon>
        <taxon>Magnoliopsida</taxon>
        <taxon>eudicotyledons</taxon>
        <taxon>Gunneridae</taxon>
        <taxon>Pentapetalae</taxon>
        <taxon>rosids</taxon>
        <taxon>fabids</taxon>
        <taxon>Malpighiales</taxon>
        <taxon>Rhizophoraceae</taxon>
        <taxon>Rhizophora</taxon>
    </lineage>
</organism>